<dbReference type="SUPFAM" id="SSF52777">
    <property type="entry name" value="CoA-dependent acyltransferases"/>
    <property type="match status" value="2"/>
</dbReference>
<dbReference type="AlphaFoldDB" id="A0AAU3ICA8"/>
<dbReference type="Gene3D" id="3.30.559.30">
    <property type="entry name" value="Nonribosomal peptide synthetase, condensation domain"/>
    <property type="match status" value="1"/>
</dbReference>
<sequence>MTPAGALRRLSGTEAACAYRHALTGGHTQVATRLTVAAVFSPAHVERAVAWWARGFRALSLRIVEEGGSLWFHEVPGFTPEQLRQEMCTGTVPGPGHDSSGDVLTAGARDVLTAGGPLWRLGVGHDPAAAATHLLLTCHPALCDGPSTARLLRALLDALLGQGAAGWDRPGYRHDPAPDADELTYRPPPPPHPGPTAGLRPTPAPRAPLAPRAAGPKSLAPVPGTVGRTTNPGPVSGAAERVAASGGAGIVAPVSLTARQSARLTAWCRRHRITAGQFFAAALADSCARAAGQEEVALLTAVSLRRRYAERARVSEVGCFVNVVRATVRAGDGGALVDHARAYGLAVRAADAAWHPVRQDHARIRRAVEDETAAAADGGLGFRVTQEGCADTVLGHHAALVTHYGSTLYGTSPYGSPAYEATPYEAVHGTSSYEAEGGTSAYGTAYGISPGATVHGAGPRRLGVLHLSRFKGAFTLSLGMPGLPEAGAGARAAAGYGGLTAPEIAAELTARALDLVA</sequence>
<protein>
    <recommendedName>
        <fullName evidence="3">Condensation domain-containing protein</fullName>
    </recommendedName>
</protein>
<feature type="region of interest" description="Disordered" evidence="1">
    <location>
        <begin position="165"/>
        <end position="234"/>
    </location>
</feature>
<evidence type="ECO:0000313" key="2">
    <source>
        <dbReference type="EMBL" id="WTZ14209.1"/>
    </source>
</evidence>
<dbReference type="Gene3D" id="3.30.559.10">
    <property type="entry name" value="Chloramphenicol acetyltransferase-like domain"/>
    <property type="match status" value="1"/>
</dbReference>
<evidence type="ECO:0000256" key="1">
    <source>
        <dbReference type="SAM" id="MobiDB-lite"/>
    </source>
</evidence>
<reference evidence="2" key="1">
    <citation type="submission" date="2022-10" db="EMBL/GenBank/DDBJ databases">
        <title>The complete genomes of actinobacterial strains from the NBC collection.</title>
        <authorList>
            <person name="Joergensen T.S."/>
            <person name="Alvarez Arevalo M."/>
            <person name="Sterndorff E.B."/>
            <person name="Faurdal D."/>
            <person name="Vuksanovic O."/>
            <person name="Mourched A.-S."/>
            <person name="Charusanti P."/>
            <person name="Shaw S."/>
            <person name="Blin K."/>
            <person name="Weber T."/>
        </authorList>
    </citation>
    <scope>NUCLEOTIDE SEQUENCE</scope>
    <source>
        <strain evidence="2">NBC_01393</strain>
    </source>
</reference>
<gene>
    <name evidence="2" type="ORF">OG699_43420</name>
</gene>
<dbReference type="InterPro" id="IPR023213">
    <property type="entry name" value="CAT-like_dom_sf"/>
</dbReference>
<dbReference type="EMBL" id="CP109546">
    <property type="protein sequence ID" value="WTZ14209.1"/>
    <property type="molecule type" value="Genomic_DNA"/>
</dbReference>
<accession>A0AAU3ICA8</accession>
<organism evidence="2">
    <name type="scientific">Streptomyces sp. NBC_01393</name>
    <dbReference type="NCBI Taxonomy" id="2903851"/>
    <lineage>
        <taxon>Bacteria</taxon>
        <taxon>Bacillati</taxon>
        <taxon>Actinomycetota</taxon>
        <taxon>Actinomycetes</taxon>
        <taxon>Kitasatosporales</taxon>
        <taxon>Streptomycetaceae</taxon>
        <taxon>Streptomyces</taxon>
    </lineage>
</organism>
<name>A0AAU3ICA8_9ACTN</name>
<evidence type="ECO:0008006" key="3">
    <source>
        <dbReference type="Google" id="ProtNLM"/>
    </source>
</evidence>
<proteinExistence type="predicted"/>